<keyword evidence="3" id="KW-1185">Reference proteome</keyword>
<dbReference type="PROSITE" id="PS51078">
    <property type="entry name" value="ICLR_ED"/>
    <property type="match status" value="1"/>
</dbReference>
<proteinExistence type="predicted"/>
<dbReference type="PATRIC" id="fig|1348662.3.peg.644"/>
<feature type="domain" description="IclR-ED" evidence="1">
    <location>
        <begin position="1"/>
        <end position="111"/>
    </location>
</feature>
<dbReference type="InterPro" id="IPR014757">
    <property type="entry name" value="Tscrpt_reg_IclR_C"/>
</dbReference>
<dbReference type="AlphaFoldDB" id="U3GYV8"/>
<dbReference type="GO" id="GO:0045892">
    <property type="term" value="P:negative regulation of DNA-templated transcription"/>
    <property type="evidence" value="ECO:0007669"/>
    <property type="project" value="TreeGrafter"/>
</dbReference>
<dbReference type="Proteomes" id="UP000016943">
    <property type="component" value="Chromosome"/>
</dbReference>
<dbReference type="Gene3D" id="3.30.450.40">
    <property type="match status" value="1"/>
</dbReference>
<organism evidence="2 3">
    <name type="scientific">Corynebacterium argentoratense DSM 44202</name>
    <dbReference type="NCBI Taxonomy" id="1348662"/>
    <lineage>
        <taxon>Bacteria</taxon>
        <taxon>Bacillati</taxon>
        <taxon>Actinomycetota</taxon>
        <taxon>Actinomycetes</taxon>
        <taxon>Mycobacteriales</taxon>
        <taxon>Corynebacteriaceae</taxon>
        <taxon>Corynebacterium</taxon>
    </lineage>
</organism>
<gene>
    <name evidence="2" type="ORF">CARG_03275</name>
</gene>
<dbReference type="InterPro" id="IPR029016">
    <property type="entry name" value="GAF-like_dom_sf"/>
</dbReference>
<dbReference type="GO" id="GO:0003677">
    <property type="term" value="F:DNA binding"/>
    <property type="evidence" value="ECO:0007669"/>
    <property type="project" value="TreeGrafter"/>
</dbReference>
<dbReference type="KEGG" id="caz:CARG_03275"/>
<dbReference type="InterPro" id="IPR050707">
    <property type="entry name" value="HTH_MetabolicPath_Reg"/>
</dbReference>
<dbReference type="EMBL" id="CP006365">
    <property type="protein sequence ID" value="AGU14807.1"/>
    <property type="molecule type" value="Genomic_DNA"/>
</dbReference>
<evidence type="ECO:0000259" key="1">
    <source>
        <dbReference type="PROSITE" id="PS51078"/>
    </source>
</evidence>
<accession>U3GYV8</accession>
<dbReference type="eggNOG" id="COG1414">
    <property type="taxonomic scope" value="Bacteria"/>
</dbReference>
<sequence length="111" mass="11915">MLAWDQPRAKSVVESGLHPWTPYTITDPNEFWEELQRIRAEGFAYDNQEITLGLSCVAAPILGQNNVPVAALSVSGASGVFRSSDFIGPLKRVSAAASKAVLAVQRSQSNG</sequence>
<dbReference type="PANTHER" id="PTHR30136:SF35">
    <property type="entry name" value="HTH-TYPE TRANSCRIPTIONAL REGULATOR RV1719"/>
    <property type="match status" value="1"/>
</dbReference>
<dbReference type="PANTHER" id="PTHR30136">
    <property type="entry name" value="HELIX-TURN-HELIX TRANSCRIPTIONAL REGULATOR, ICLR FAMILY"/>
    <property type="match status" value="1"/>
</dbReference>
<dbReference type="GO" id="GO:0003700">
    <property type="term" value="F:DNA-binding transcription factor activity"/>
    <property type="evidence" value="ECO:0007669"/>
    <property type="project" value="TreeGrafter"/>
</dbReference>
<name>U3GYV8_9CORY</name>
<reference evidence="2 3" key="1">
    <citation type="journal article" date="2013" name="Genome Announc.">
        <title>Whole-Genome Sequence of the Clinical Strain Corynebacterium argentoratense DSM 44202, Isolated from a Human Throat Specimen.</title>
        <authorList>
            <person name="Bomholt C."/>
            <person name="Glaub A."/>
            <person name="Gravermann K."/>
            <person name="Albersmeier A."/>
            <person name="Brinkrolf K."/>
            <person name="Ruckert C."/>
            <person name="Tauch A."/>
        </authorList>
    </citation>
    <scope>NUCLEOTIDE SEQUENCE [LARGE SCALE GENOMIC DNA]</scope>
    <source>
        <strain evidence="2">DSM 44202</strain>
    </source>
</reference>
<dbReference type="Pfam" id="PF01614">
    <property type="entry name" value="IclR_C"/>
    <property type="match status" value="1"/>
</dbReference>
<protein>
    <recommendedName>
        <fullName evidence="1">IclR-ED domain-containing protein</fullName>
    </recommendedName>
</protein>
<evidence type="ECO:0000313" key="3">
    <source>
        <dbReference type="Proteomes" id="UP000016943"/>
    </source>
</evidence>
<dbReference type="SUPFAM" id="SSF55781">
    <property type="entry name" value="GAF domain-like"/>
    <property type="match status" value="1"/>
</dbReference>
<dbReference type="STRING" id="1348662.CARG_03275"/>
<evidence type="ECO:0000313" key="2">
    <source>
        <dbReference type="EMBL" id="AGU14807.1"/>
    </source>
</evidence>
<dbReference type="HOGENOM" id="CLU_2154099_0_0_11"/>